<dbReference type="EMBL" id="FMYQ01000048">
    <property type="protein sequence ID" value="SDE42695.1"/>
    <property type="molecule type" value="Genomic_DNA"/>
</dbReference>
<evidence type="ECO:0000313" key="2">
    <source>
        <dbReference type="EMBL" id="SDE42695.1"/>
    </source>
</evidence>
<dbReference type="Proteomes" id="UP000198908">
    <property type="component" value="Unassembled WGS sequence"/>
</dbReference>
<dbReference type="STRING" id="416944.SAMN05421548_1482"/>
<evidence type="ECO:0000313" key="3">
    <source>
        <dbReference type="Proteomes" id="UP000198908"/>
    </source>
</evidence>
<dbReference type="Pfam" id="PF05947">
    <property type="entry name" value="T6SS_TssF"/>
    <property type="match status" value="1"/>
</dbReference>
<gene>
    <name evidence="2" type="ORF">SAMN05421548_1482</name>
</gene>
<dbReference type="InterPro" id="IPR010272">
    <property type="entry name" value="T6SS_TssF"/>
</dbReference>
<feature type="region of interest" description="Disordered" evidence="1">
    <location>
        <begin position="1"/>
        <end position="38"/>
    </location>
</feature>
<dbReference type="PIRSF" id="PIRSF028304">
    <property type="entry name" value="UCP028304"/>
    <property type="match status" value="1"/>
</dbReference>
<keyword evidence="3" id="KW-1185">Reference proteome</keyword>
<organism evidence="2 3">
    <name type="scientific">Paraburkholderia lycopersici</name>
    <dbReference type="NCBI Taxonomy" id="416944"/>
    <lineage>
        <taxon>Bacteria</taxon>
        <taxon>Pseudomonadati</taxon>
        <taxon>Pseudomonadota</taxon>
        <taxon>Betaproteobacteria</taxon>
        <taxon>Burkholderiales</taxon>
        <taxon>Burkholderiaceae</taxon>
        <taxon>Paraburkholderia</taxon>
    </lineage>
</organism>
<feature type="compositionally biased region" description="Polar residues" evidence="1">
    <location>
        <begin position="22"/>
        <end position="32"/>
    </location>
</feature>
<protein>
    <submittedName>
        <fullName evidence="2">Type VI secretion system protein ImpG</fullName>
    </submittedName>
</protein>
<feature type="region of interest" description="Disordered" evidence="1">
    <location>
        <begin position="403"/>
        <end position="427"/>
    </location>
</feature>
<evidence type="ECO:0000256" key="1">
    <source>
        <dbReference type="SAM" id="MobiDB-lite"/>
    </source>
</evidence>
<dbReference type="PANTHER" id="PTHR35370:SF1">
    <property type="entry name" value="TYPE VI SECRETION SYSTEM COMPONENT TSSF1"/>
    <property type="match status" value="1"/>
</dbReference>
<accession>A0A1G7CW28</accession>
<dbReference type="AlphaFoldDB" id="A0A1G7CW28"/>
<dbReference type="NCBIfam" id="TIGR03359">
    <property type="entry name" value="VI_chp_6"/>
    <property type="match status" value="1"/>
</dbReference>
<feature type="compositionally biased region" description="Basic and acidic residues" evidence="1">
    <location>
        <begin position="408"/>
        <end position="418"/>
    </location>
</feature>
<sequence>MAKGCARNMARRLAGQDKTRQTNETNDMTKSHQPPADPELLDYYTRELLYTTALAQEFAAQHPKIAARLGMQAGEIGDPYVERLVQGSSFMTARTQMRLDAAFPELMQPMLESVYPNYVRQTPSIGVARLYPGHESGHLGQGFLIPRGTAFTSRTPAGEKTPCVLRSSQDVTVYPLRIRLARVTLIPPDIPFLDQYVPDGQRVQGAVRLTLETTNGTSIASLEGLDRLPLYLAGDERIASHLFELIHSAGIASVMAAPGRFAEGPLYGVTRGAVAHEGLAPDQAVLPDVPRRLHGHGLVQEYFACPARFWFFALTGLGQGLQTIEGNEVEIAILLSRAPGALADTVDASHFALFCTPVVNLFPFRTKNLEIDPDEAENRLVPVPDAPADFDLRSVDMAHGQVAEEGNDEVKFAPRERPSGAGASSEGNYFSLRRRANLVQGGGRQYGTRRPFTETQTFISLVDGQDRPHDGGIRFLSLEAWLTNRDLPSLLECGGRHDLTLAGSKPVVSVGFVRAPSAPKPPLARGDQAWQLMGQLKLDYQMFDDSEGEPHPGEGVRRRLRLYVTPDAGALARQVESLVSATATPVNDMLPPGNGGPVFGRGIRCDFTFDESGLDGVSPYTLALVLEHYVARHVSMHSFTKTVVHTKQRGRIAQWPPRAGMRDIS</sequence>
<name>A0A1G7CW28_9BURK</name>
<dbReference type="PANTHER" id="PTHR35370">
    <property type="entry name" value="CYTOPLASMIC PROTEIN-RELATED-RELATED"/>
    <property type="match status" value="1"/>
</dbReference>
<reference evidence="3" key="1">
    <citation type="submission" date="2016-09" db="EMBL/GenBank/DDBJ databases">
        <authorList>
            <person name="Varghese N."/>
            <person name="Submissions S."/>
        </authorList>
    </citation>
    <scope>NUCLEOTIDE SEQUENCE [LARGE SCALE GENOMIC DNA]</scope>
    <source>
        <strain evidence="3">TNe-862</strain>
    </source>
</reference>
<proteinExistence type="predicted"/>